<sequence>MTDACTLHDPITRAIYDALTAAEALEAAFANAERVGLLNEERFERGGDLNRGELSVESFSRDEIHALRDLAESLEPAILGETQTWFVHDECDMSGGHEESAITRQGDALIWLRSSLRNLADRLSDVVRLQEAEQLTIALQ</sequence>
<name>A0A940S4F5_9RHOB</name>
<organism evidence="1 2">
    <name type="scientific">Sagittula salina</name>
    <dbReference type="NCBI Taxonomy" id="2820268"/>
    <lineage>
        <taxon>Bacteria</taxon>
        <taxon>Pseudomonadati</taxon>
        <taxon>Pseudomonadota</taxon>
        <taxon>Alphaproteobacteria</taxon>
        <taxon>Rhodobacterales</taxon>
        <taxon>Roseobacteraceae</taxon>
        <taxon>Sagittula</taxon>
    </lineage>
</organism>
<dbReference type="EMBL" id="JAGISH010000009">
    <property type="protein sequence ID" value="MBP0484039.1"/>
    <property type="molecule type" value="Genomic_DNA"/>
</dbReference>
<comment type="caution">
    <text evidence="1">The sequence shown here is derived from an EMBL/GenBank/DDBJ whole genome shotgun (WGS) entry which is preliminary data.</text>
</comment>
<accession>A0A940S4F5</accession>
<reference evidence="1" key="1">
    <citation type="submission" date="2021-03" db="EMBL/GenBank/DDBJ databases">
        <title>Sagittula salina sp. nov. strain M10.9X isolated from the marine waste.</title>
        <authorList>
            <person name="Satari L."/>
            <person name="Molina-Menor E."/>
            <person name="Vidal-Verdu A."/>
            <person name="Pascual J."/>
            <person name="Pereto J."/>
            <person name="Porcar M."/>
        </authorList>
    </citation>
    <scope>NUCLEOTIDE SEQUENCE</scope>
    <source>
        <strain evidence="1">M10.9X</strain>
    </source>
</reference>
<evidence type="ECO:0000313" key="2">
    <source>
        <dbReference type="Proteomes" id="UP000675940"/>
    </source>
</evidence>
<evidence type="ECO:0000313" key="1">
    <source>
        <dbReference type="EMBL" id="MBP0484039.1"/>
    </source>
</evidence>
<proteinExistence type="predicted"/>
<protein>
    <submittedName>
        <fullName evidence="1">Uncharacterized protein</fullName>
    </submittedName>
</protein>
<gene>
    <name evidence="1" type="ORF">J5474_16280</name>
</gene>
<keyword evidence="2" id="KW-1185">Reference proteome</keyword>
<dbReference type="Proteomes" id="UP000675940">
    <property type="component" value="Unassembled WGS sequence"/>
</dbReference>
<dbReference type="AlphaFoldDB" id="A0A940S4F5"/>
<dbReference type="RefSeq" id="WP_209361981.1">
    <property type="nucleotide sequence ID" value="NZ_JAGISH010000009.1"/>
</dbReference>